<dbReference type="Pfam" id="PF00057">
    <property type="entry name" value="Ldl_recept_a"/>
    <property type="match status" value="3"/>
</dbReference>
<dbReference type="InterPro" id="IPR013783">
    <property type="entry name" value="Ig-like_fold"/>
</dbReference>
<dbReference type="Gene3D" id="3.10.100.10">
    <property type="entry name" value="Mannose-Binding Protein A, subunit A"/>
    <property type="match status" value="1"/>
</dbReference>
<dbReference type="Pfam" id="PF01825">
    <property type="entry name" value="GPS"/>
    <property type="match status" value="1"/>
</dbReference>
<dbReference type="SUPFAM" id="SSF56436">
    <property type="entry name" value="C-type lectin-like"/>
    <property type="match status" value="1"/>
</dbReference>
<keyword evidence="8" id="KW-0297">G-protein coupled receptor</keyword>
<feature type="disulfide bond" evidence="14">
    <location>
        <begin position="50"/>
        <end position="68"/>
    </location>
</feature>
<dbReference type="Pfam" id="PF00059">
    <property type="entry name" value="Lectin_C"/>
    <property type="match status" value="1"/>
</dbReference>
<dbReference type="GO" id="GO:0004930">
    <property type="term" value="F:G protein-coupled receptor activity"/>
    <property type="evidence" value="ECO:0007669"/>
    <property type="project" value="UniProtKB-KW"/>
</dbReference>
<dbReference type="Gene3D" id="2.60.220.50">
    <property type="match status" value="1"/>
</dbReference>
<evidence type="ECO:0000313" key="22">
    <source>
        <dbReference type="Proteomes" id="UP001159428"/>
    </source>
</evidence>
<dbReference type="SUPFAM" id="SSF81321">
    <property type="entry name" value="Family A G protein-coupled receptor-like"/>
    <property type="match status" value="1"/>
</dbReference>
<comment type="subcellular location">
    <subcellularLocation>
        <location evidence="1">Cell membrane</location>
        <topology evidence="1">Multi-pass membrane protein</topology>
    </subcellularLocation>
</comment>
<dbReference type="Gene3D" id="1.20.1070.10">
    <property type="entry name" value="Rhodopsin 7-helix transmembrane proteins"/>
    <property type="match status" value="1"/>
</dbReference>
<feature type="transmembrane region" description="Helical" evidence="15">
    <location>
        <begin position="869"/>
        <end position="889"/>
    </location>
</feature>
<dbReference type="InterPro" id="IPR023415">
    <property type="entry name" value="LDLR_class-A_CS"/>
</dbReference>
<evidence type="ECO:0000259" key="16">
    <source>
        <dbReference type="PROSITE" id="PS50024"/>
    </source>
</evidence>
<feature type="transmembrane region" description="Helical" evidence="15">
    <location>
        <begin position="895"/>
        <end position="917"/>
    </location>
</feature>
<keyword evidence="22" id="KW-1185">Reference proteome</keyword>
<dbReference type="InterPro" id="IPR036364">
    <property type="entry name" value="SEA_dom_sf"/>
</dbReference>
<sequence length="1154" mass="128686">MQCGTVAPAFRCRNEHCIPNPWLCNRVNDCQDGSDELGCDECSKTDKFRCWNGRCIPRSAVCDAYNDCGDGSDETFCRTLRGGWCTTKQYRCPTDSCVPLQNVCDGKADCTDSSDEIGCIVTCNNGWKQYQSSCYMYSNRQSRWTDAEDLCQKDGAHLAKITSRKEQDFVFSLGVHQPFQIWIGLRAQGPSGKFTWADGSPLGNFTFWSAGEPSPDPDVCAEMIRNDGQGRWQTGQCTTRHSSYVCEKETACNITGASGDCKTDFETPPLMKSFPREEIISAQYETSVTVQCEASGFPRPTVTFLINGVNSYAVNKGHTIMEPYKTTVTYVVTMPSDVECHISNRMGNTFWRIKVNLKDDDPSFLKAVLRLTGETFTSDLKDPLSEKFKTLSAWLENILMSLYTEVHGFRDVEVVRFRNGSVVADVLLTAAKGGSSVVQNKLLEVMGSNQLQNVTVDSFGVIKACPKEFFNVSWSGTFEGVFATQNCPRGAAGVAKRKCLNDGVWGYPDYGECISQEFNQLQEKMNGLFNSSNPSNENITAIITELSSLTQPKKYDSLMAGNIKTSTQILQNVVFYNKKFANSRETVSTNIEGFLQTVSNLLHTNNLRDFQQLQETDNTTTDLTRIIEDYGLQAASGQKNDRLSVVKDNIAMETRLVPDNVQEPLMFPNHSDYKDGILSSPAWTEGGRQFIKLPEEIFNRQNHPSTNGTKVASFLFRTLTPFLSQESAYEQFDQRSGVVSRIIASSVQPPVVKLQNPVVINFVGIQENQSTAICVYWDYNINSRGGGWSKDGCELASHRNDTVTCECNHLTNFAVLMDPSGISSKQSVHQKTLGYITVVGCSLSLLGIIVTLILHGVLWRILKSHKTVIHVNLCIALLAANVLLLIGAVSTEYEVACKVISVLLHFFYLSAIFWMLVEGLQIYSSIVKVFGGESKQRYFYFLGWGFPLLYVAICLVITRTEGYGVDETCWLSITSGLIWTFIAPALAVVSVNCIIFVLVLRAMMTSHKMIGAQDKEKIKLGIKCSIVLLPLLGITWVFGVLAFDQATVVFLYLFAIFNSLQGFFIFIFHCLFDQQVRSAMMIWKGKRQRAAHASGVDATQKSKPVSCSLTTERLPSHGVRMTDLSIKKNNQNYRRSGEMNGNFTCKWSILWCVA</sequence>
<dbReference type="PROSITE" id="PS50041">
    <property type="entry name" value="C_TYPE_LECTIN_2"/>
    <property type="match status" value="1"/>
</dbReference>
<keyword evidence="4 15" id="KW-0812">Transmembrane</keyword>
<dbReference type="InterPro" id="IPR036179">
    <property type="entry name" value="Ig-like_dom_sf"/>
</dbReference>
<evidence type="ECO:0000256" key="8">
    <source>
        <dbReference type="ARBA" id="ARBA00023040"/>
    </source>
</evidence>
<keyword evidence="10 14" id="KW-1015">Disulfide bond</keyword>
<feature type="transmembrane region" description="Helical" evidence="15">
    <location>
        <begin position="978"/>
        <end position="1000"/>
    </location>
</feature>
<keyword evidence="7 15" id="KW-1133">Transmembrane helix</keyword>
<dbReference type="SUPFAM" id="SSF48726">
    <property type="entry name" value="Immunoglobulin"/>
    <property type="match status" value="1"/>
</dbReference>
<dbReference type="InterPro" id="IPR017983">
    <property type="entry name" value="GPCR_2_secretin-like_CS"/>
</dbReference>
<keyword evidence="11" id="KW-0675">Receptor</keyword>
<dbReference type="Gene3D" id="3.30.70.960">
    <property type="entry name" value="SEA domain"/>
    <property type="match status" value="1"/>
</dbReference>
<dbReference type="PROSITE" id="PS50024">
    <property type="entry name" value="SEA"/>
    <property type="match status" value="1"/>
</dbReference>
<name>A0AAU9XB47_9CNID</name>
<dbReference type="SUPFAM" id="SSF57424">
    <property type="entry name" value="LDL receptor-like module"/>
    <property type="match status" value="3"/>
</dbReference>
<keyword evidence="3" id="KW-0597">Phosphoprotein</keyword>
<evidence type="ECO:0000259" key="19">
    <source>
        <dbReference type="PROSITE" id="PS50227"/>
    </source>
</evidence>
<dbReference type="PRINTS" id="PR00249">
    <property type="entry name" value="GPCRSECRETIN"/>
</dbReference>
<accession>A0AAU9XB47</accession>
<dbReference type="PROSITE" id="PS50068">
    <property type="entry name" value="LDLRA_2"/>
    <property type="match status" value="3"/>
</dbReference>
<keyword evidence="12" id="KW-0325">Glycoprotein</keyword>
<dbReference type="InterPro" id="IPR032471">
    <property type="entry name" value="AGRL2-4_GAIN_subdom_A"/>
</dbReference>
<feature type="domain" description="C-type lectin" evidence="17">
    <location>
        <begin position="130"/>
        <end position="237"/>
    </location>
</feature>
<dbReference type="Pfam" id="PF00002">
    <property type="entry name" value="7tm_2"/>
    <property type="match status" value="1"/>
</dbReference>
<dbReference type="SMART" id="SM00034">
    <property type="entry name" value="CLECT"/>
    <property type="match status" value="1"/>
</dbReference>
<dbReference type="Proteomes" id="UP001159428">
    <property type="component" value="Unassembled WGS sequence"/>
</dbReference>
<dbReference type="Gene3D" id="4.10.400.10">
    <property type="entry name" value="Low-density Lipoprotein Receptor"/>
    <property type="match status" value="3"/>
</dbReference>
<gene>
    <name evidence="21" type="ORF">PMEA_00020360</name>
</gene>
<evidence type="ECO:0000259" key="20">
    <source>
        <dbReference type="PROSITE" id="PS50261"/>
    </source>
</evidence>
<feature type="transmembrane region" description="Helical" evidence="15">
    <location>
        <begin position="833"/>
        <end position="857"/>
    </location>
</feature>
<evidence type="ECO:0000259" key="17">
    <source>
        <dbReference type="PROSITE" id="PS50041"/>
    </source>
</evidence>
<dbReference type="AlphaFoldDB" id="A0AAU9XB47"/>
<evidence type="ECO:0000256" key="7">
    <source>
        <dbReference type="ARBA" id="ARBA00022989"/>
    </source>
</evidence>
<feature type="domain" description="SEA" evidence="16">
    <location>
        <begin position="361"/>
        <end position="476"/>
    </location>
</feature>
<dbReference type="CDD" id="cd00037">
    <property type="entry name" value="CLECT"/>
    <property type="match status" value="1"/>
</dbReference>
<keyword evidence="9 15" id="KW-0472">Membrane</keyword>
<dbReference type="Pfam" id="PF01390">
    <property type="entry name" value="SEA"/>
    <property type="match status" value="1"/>
</dbReference>
<dbReference type="FunFam" id="4.10.400.10:FF:000065">
    <property type="entry name" value="Transmembrane protease serine 7"/>
    <property type="match status" value="1"/>
</dbReference>
<evidence type="ECO:0000256" key="12">
    <source>
        <dbReference type="ARBA" id="ARBA00023180"/>
    </source>
</evidence>
<dbReference type="Pfam" id="PF16489">
    <property type="entry name" value="GAIN"/>
    <property type="match status" value="1"/>
</dbReference>
<keyword evidence="5" id="KW-0732">Signal</keyword>
<evidence type="ECO:0000256" key="9">
    <source>
        <dbReference type="ARBA" id="ARBA00023136"/>
    </source>
</evidence>
<keyword evidence="6" id="KW-0677">Repeat</keyword>
<evidence type="ECO:0000256" key="5">
    <source>
        <dbReference type="ARBA" id="ARBA00022729"/>
    </source>
</evidence>
<dbReference type="Gene3D" id="4.10.1240.10">
    <property type="entry name" value="GPCR, family 2, extracellular hormone receptor domain"/>
    <property type="match status" value="1"/>
</dbReference>
<dbReference type="InterPro" id="IPR000203">
    <property type="entry name" value="GPS"/>
</dbReference>
<feature type="disulfide bond" evidence="14">
    <location>
        <begin position="104"/>
        <end position="119"/>
    </location>
</feature>
<feature type="disulfide bond" evidence="14">
    <location>
        <begin position="85"/>
        <end position="97"/>
    </location>
</feature>
<dbReference type="SUPFAM" id="SSF111418">
    <property type="entry name" value="Hormone receptor domain"/>
    <property type="match status" value="1"/>
</dbReference>
<evidence type="ECO:0000256" key="14">
    <source>
        <dbReference type="PROSITE-ProRule" id="PRU00124"/>
    </source>
</evidence>
<dbReference type="PROSITE" id="PS50221">
    <property type="entry name" value="GAIN_B"/>
    <property type="match status" value="1"/>
</dbReference>
<comment type="caution">
    <text evidence="21">The sequence shown here is derived from an EMBL/GenBank/DDBJ whole genome shotgun (WGS) entry which is preliminary data.</text>
</comment>
<dbReference type="InterPro" id="IPR016187">
    <property type="entry name" value="CTDL_fold"/>
</dbReference>
<evidence type="ECO:0000256" key="10">
    <source>
        <dbReference type="ARBA" id="ARBA00023157"/>
    </source>
</evidence>
<evidence type="ECO:0000256" key="1">
    <source>
        <dbReference type="ARBA" id="ARBA00004651"/>
    </source>
</evidence>
<dbReference type="GO" id="GO:0007166">
    <property type="term" value="P:cell surface receptor signaling pathway"/>
    <property type="evidence" value="ECO:0007669"/>
    <property type="project" value="InterPro"/>
</dbReference>
<dbReference type="InterPro" id="IPR016186">
    <property type="entry name" value="C-type_lectin-like/link_sf"/>
</dbReference>
<feature type="domain" description="GAIN-B" evidence="18">
    <location>
        <begin position="663"/>
        <end position="823"/>
    </location>
</feature>
<dbReference type="InterPro" id="IPR057244">
    <property type="entry name" value="GAIN_B"/>
</dbReference>
<evidence type="ECO:0000256" key="11">
    <source>
        <dbReference type="ARBA" id="ARBA00023170"/>
    </source>
</evidence>
<dbReference type="PANTHER" id="PTHR12011">
    <property type="entry name" value="ADHESION G-PROTEIN COUPLED RECEPTOR"/>
    <property type="match status" value="1"/>
</dbReference>
<dbReference type="PROSITE" id="PS00650">
    <property type="entry name" value="G_PROTEIN_RECEP_F2_2"/>
    <property type="match status" value="1"/>
</dbReference>
<dbReference type="SMART" id="SM00008">
    <property type="entry name" value="HormR"/>
    <property type="match status" value="1"/>
</dbReference>
<dbReference type="SUPFAM" id="SSF82671">
    <property type="entry name" value="SEA domain"/>
    <property type="match status" value="1"/>
</dbReference>
<evidence type="ECO:0000256" key="6">
    <source>
        <dbReference type="ARBA" id="ARBA00022737"/>
    </source>
</evidence>
<evidence type="ECO:0000256" key="13">
    <source>
        <dbReference type="ARBA" id="ARBA00023224"/>
    </source>
</evidence>
<dbReference type="InterPro" id="IPR001879">
    <property type="entry name" value="GPCR_2_extracellular_dom"/>
</dbReference>
<evidence type="ECO:0000256" key="15">
    <source>
        <dbReference type="SAM" id="Phobius"/>
    </source>
</evidence>
<feature type="disulfide bond" evidence="14">
    <location>
        <begin position="92"/>
        <end position="110"/>
    </location>
</feature>
<dbReference type="InterPro" id="IPR002172">
    <property type="entry name" value="LDrepeatLR_classA_rpt"/>
</dbReference>
<organism evidence="21 22">
    <name type="scientific">Pocillopora meandrina</name>
    <dbReference type="NCBI Taxonomy" id="46732"/>
    <lineage>
        <taxon>Eukaryota</taxon>
        <taxon>Metazoa</taxon>
        <taxon>Cnidaria</taxon>
        <taxon>Anthozoa</taxon>
        <taxon>Hexacorallia</taxon>
        <taxon>Scleractinia</taxon>
        <taxon>Astrocoeniina</taxon>
        <taxon>Pocilloporidae</taxon>
        <taxon>Pocillopora</taxon>
    </lineage>
</organism>
<dbReference type="CDD" id="cd00112">
    <property type="entry name" value="LDLa"/>
    <property type="match status" value="3"/>
</dbReference>
<dbReference type="FunFam" id="1.20.1070.10:FF:000073">
    <property type="entry name" value="Adhesion G-protein coupled receptor D1"/>
    <property type="match status" value="1"/>
</dbReference>
<evidence type="ECO:0000256" key="3">
    <source>
        <dbReference type="ARBA" id="ARBA00022553"/>
    </source>
</evidence>
<feature type="transmembrane region" description="Helical" evidence="15">
    <location>
        <begin position="1049"/>
        <end position="1072"/>
    </location>
</feature>
<dbReference type="SMART" id="SM00192">
    <property type="entry name" value="LDLa"/>
    <property type="match status" value="3"/>
</dbReference>
<protein>
    <submittedName>
        <fullName evidence="21">Uncharacterized protein</fullName>
    </submittedName>
</protein>
<evidence type="ECO:0000259" key="18">
    <source>
        <dbReference type="PROSITE" id="PS50221"/>
    </source>
</evidence>
<dbReference type="InterPro" id="IPR000082">
    <property type="entry name" value="SEA_dom"/>
</dbReference>
<proteinExistence type="predicted"/>
<dbReference type="InterPro" id="IPR008077">
    <property type="entry name" value="GPCR_2_brain_angio_inhib"/>
</dbReference>
<dbReference type="InterPro" id="IPR036445">
    <property type="entry name" value="GPCR_2_extracell_dom_sf"/>
</dbReference>
<dbReference type="InterPro" id="IPR017981">
    <property type="entry name" value="GPCR_2-like_7TM"/>
</dbReference>
<feature type="transmembrane region" description="Helical" evidence="15">
    <location>
        <begin position="1020"/>
        <end position="1043"/>
    </location>
</feature>
<dbReference type="InterPro" id="IPR000832">
    <property type="entry name" value="GPCR_2_secretin-like"/>
</dbReference>
<evidence type="ECO:0000313" key="21">
    <source>
        <dbReference type="EMBL" id="CAH3142968.1"/>
    </source>
</evidence>
<dbReference type="InterPro" id="IPR036055">
    <property type="entry name" value="LDL_receptor-like_sf"/>
</dbReference>
<dbReference type="InterPro" id="IPR001304">
    <property type="entry name" value="C-type_lectin-like"/>
</dbReference>
<dbReference type="PROSITE" id="PS50227">
    <property type="entry name" value="G_PROTEIN_RECEP_F2_3"/>
    <property type="match status" value="1"/>
</dbReference>
<dbReference type="GO" id="GO:0005886">
    <property type="term" value="C:plasma membrane"/>
    <property type="evidence" value="ECO:0007669"/>
    <property type="project" value="UniProtKB-SubCell"/>
</dbReference>
<keyword evidence="13" id="KW-0807">Transducer</keyword>
<feature type="transmembrane region" description="Helical" evidence="15">
    <location>
        <begin position="938"/>
        <end position="958"/>
    </location>
</feature>
<dbReference type="PROSITE" id="PS01209">
    <property type="entry name" value="LDLRA_1"/>
    <property type="match status" value="2"/>
</dbReference>
<comment type="caution">
    <text evidence="14">Lacks conserved residue(s) required for the propagation of feature annotation.</text>
</comment>
<feature type="domain" description="G-protein coupled receptors family 2 profile 1" evidence="19">
    <location>
        <begin position="472"/>
        <end position="517"/>
    </location>
</feature>
<dbReference type="SMART" id="SM00303">
    <property type="entry name" value="GPS"/>
    <property type="match status" value="1"/>
</dbReference>
<dbReference type="Gene3D" id="2.60.40.10">
    <property type="entry name" value="Immunoglobulins"/>
    <property type="match status" value="1"/>
</dbReference>
<evidence type="ECO:0000256" key="2">
    <source>
        <dbReference type="ARBA" id="ARBA00022475"/>
    </source>
</evidence>
<dbReference type="PRINTS" id="PR01694">
    <property type="entry name" value="BAIPRECURSOR"/>
</dbReference>
<dbReference type="PANTHER" id="PTHR12011:SF347">
    <property type="entry name" value="FI21270P1-RELATED"/>
    <property type="match status" value="1"/>
</dbReference>
<evidence type="ECO:0000256" key="4">
    <source>
        <dbReference type="ARBA" id="ARBA00022692"/>
    </source>
</evidence>
<dbReference type="PROSITE" id="PS50261">
    <property type="entry name" value="G_PROTEIN_RECEP_F2_4"/>
    <property type="match status" value="1"/>
</dbReference>
<keyword evidence="2" id="KW-1003">Cell membrane</keyword>
<feature type="disulfide bond" evidence="14">
    <location>
        <begin position="62"/>
        <end position="77"/>
    </location>
</feature>
<feature type="domain" description="G-protein coupled receptors family 2 profile 2" evidence="20">
    <location>
        <begin position="833"/>
        <end position="1073"/>
    </location>
</feature>
<feature type="disulfide bond" evidence="14">
    <location>
        <begin position="12"/>
        <end position="30"/>
    </location>
</feature>
<dbReference type="EMBL" id="CALNXJ010000037">
    <property type="protein sequence ID" value="CAH3142968.1"/>
    <property type="molecule type" value="Genomic_DNA"/>
</dbReference>
<reference evidence="21 22" key="1">
    <citation type="submission" date="2022-05" db="EMBL/GenBank/DDBJ databases">
        <authorList>
            <consortium name="Genoscope - CEA"/>
            <person name="William W."/>
        </authorList>
    </citation>
    <scope>NUCLEOTIDE SEQUENCE [LARGE SCALE GENOMIC DNA]</scope>
</reference>
<dbReference type="InterPro" id="IPR046338">
    <property type="entry name" value="GAIN_dom_sf"/>
</dbReference>
<feature type="disulfide bond" evidence="14">
    <location>
        <begin position="24"/>
        <end position="39"/>
    </location>
</feature>
<dbReference type="Gene3D" id="1.25.40.610">
    <property type="match status" value="1"/>
</dbReference>